<dbReference type="InterPro" id="IPR000440">
    <property type="entry name" value="NADH_UbQ/plastoQ_OxRdtase_su3"/>
</dbReference>
<keyword evidence="6 8" id="KW-0472">Membrane</keyword>
<keyword evidence="7" id="KW-0874">Quinone</keyword>
<keyword evidence="5 8" id="KW-1133">Transmembrane helix</keyword>
<dbReference type="InterPro" id="IPR038430">
    <property type="entry name" value="NDAH_ubi_oxred_su3_sf"/>
</dbReference>
<dbReference type="PANTHER" id="PTHR11058:SF21">
    <property type="entry name" value="NADH-QUINONE OXIDOREDUCTASE SUBUNIT A"/>
    <property type="match status" value="1"/>
</dbReference>
<comment type="caution">
    <text evidence="9">The sequence shown here is derived from an EMBL/GenBank/DDBJ whole genome shotgun (WGS) entry which is preliminary data.</text>
</comment>
<evidence type="ECO:0000256" key="4">
    <source>
        <dbReference type="ARBA" id="ARBA00022692"/>
    </source>
</evidence>
<gene>
    <name evidence="9" type="ORF">K8I29_15140</name>
</gene>
<comment type="function">
    <text evidence="7">NDH-1 shuttles electrons from NADH, via FMN and iron-sulfur (Fe-S) centers, to quinones in the respiratory chain.</text>
</comment>
<dbReference type="GO" id="GO:0005886">
    <property type="term" value="C:plasma membrane"/>
    <property type="evidence" value="ECO:0007669"/>
    <property type="project" value="UniProtKB-SubCell"/>
</dbReference>
<evidence type="ECO:0000256" key="3">
    <source>
        <dbReference type="ARBA" id="ARBA00022448"/>
    </source>
</evidence>
<keyword evidence="4 7" id="KW-0812">Transmembrane</keyword>
<dbReference type="GO" id="GO:0048038">
    <property type="term" value="F:quinone binding"/>
    <property type="evidence" value="ECO:0007669"/>
    <property type="project" value="UniProtKB-KW"/>
</dbReference>
<protein>
    <recommendedName>
        <fullName evidence="7">NADH-quinone oxidoreductase subunit</fullName>
        <ecNumber evidence="7">7.1.1.-</ecNumber>
    </recommendedName>
</protein>
<sequence>MLVLSHLLGQRHRERATGEPYESGIVATGSARLRFDIKFYLVAMFFVIFDLEAVFIYAWAVSLRETGWAGYFEMLFFIGVLLAALVYLWRLGALEWGTARRRLRRGGYRAGQGPG</sequence>
<dbReference type="EMBL" id="JAIOIV010000119">
    <property type="protein sequence ID" value="MBZ0157532.1"/>
    <property type="molecule type" value="Genomic_DNA"/>
</dbReference>
<accession>A0A953M299</accession>
<dbReference type="Gene3D" id="1.20.58.1610">
    <property type="entry name" value="NADH:ubiquinone/plastoquinone oxidoreductase, chain 3"/>
    <property type="match status" value="1"/>
</dbReference>
<feature type="transmembrane region" description="Helical" evidence="8">
    <location>
        <begin position="71"/>
        <end position="92"/>
    </location>
</feature>
<dbReference type="PANTHER" id="PTHR11058">
    <property type="entry name" value="NADH-UBIQUINONE OXIDOREDUCTASE CHAIN 3"/>
    <property type="match status" value="1"/>
</dbReference>
<evidence type="ECO:0000313" key="10">
    <source>
        <dbReference type="Proteomes" id="UP000705867"/>
    </source>
</evidence>
<evidence type="ECO:0000256" key="8">
    <source>
        <dbReference type="SAM" id="Phobius"/>
    </source>
</evidence>
<comment type="catalytic activity">
    <reaction evidence="7">
        <text>a quinone + NADH + 5 H(+)(in) = a quinol + NAD(+) + 4 H(+)(out)</text>
        <dbReference type="Rhea" id="RHEA:57888"/>
        <dbReference type="ChEBI" id="CHEBI:15378"/>
        <dbReference type="ChEBI" id="CHEBI:24646"/>
        <dbReference type="ChEBI" id="CHEBI:57540"/>
        <dbReference type="ChEBI" id="CHEBI:57945"/>
        <dbReference type="ChEBI" id="CHEBI:132124"/>
    </reaction>
</comment>
<comment type="subcellular location">
    <subcellularLocation>
        <location evidence="7">Cell membrane</location>
        <topology evidence="7">Multi-pass membrane protein</topology>
    </subcellularLocation>
    <subcellularLocation>
        <location evidence="1">Membrane</location>
    </subcellularLocation>
</comment>
<evidence type="ECO:0000256" key="2">
    <source>
        <dbReference type="ARBA" id="ARBA00008472"/>
    </source>
</evidence>
<dbReference type="AlphaFoldDB" id="A0A953M299"/>
<dbReference type="GO" id="GO:0008137">
    <property type="term" value="F:NADH dehydrogenase (ubiquinone) activity"/>
    <property type="evidence" value="ECO:0007669"/>
    <property type="project" value="InterPro"/>
</dbReference>
<dbReference type="EC" id="7.1.1.-" evidence="7"/>
<evidence type="ECO:0000256" key="7">
    <source>
        <dbReference type="RuleBase" id="RU003639"/>
    </source>
</evidence>
<name>A0A953M299_9BACT</name>
<dbReference type="Pfam" id="PF00507">
    <property type="entry name" value="Oxidored_q4"/>
    <property type="match status" value="1"/>
</dbReference>
<comment type="similarity">
    <text evidence="2 7">Belongs to the complex I subunit 3 family.</text>
</comment>
<feature type="transmembrane region" description="Helical" evidence="8">
    <location>
        <begin position="39"/>
        <end position="59"/>
    </location>
</feature>
<reference evidence="9" key="2">
    <citation type="submission" date="2021-08" db="EMBL/GenBank/DDBJ databases">
        <authorList>
            <person name="Dalcin Martins P."/>
        </authorList>
    </citation>
    <scope>NUCLEOTIDE SEQUENCE</scope>
    <source>
        <strain evidence="9">MAG_39</strain>
    </source>
</reference>
<dbReference type="GO" id="GO:0030964">
    <property type="term" value="C:NADH dehydrogenase complex"/>
    <property type="evidence" value="ECO:0007669"/>
    <property type="project" value="TreeGrafter"/>
</dbReference>
<evidence type="ECO:0000256" key="6">
    <source>
        <dbReference type="ARBA" id="ARBA00023136"/>
    </source>
</evidence>
<proteinExistence type="inferred from homology"/>
<dbReference type="Proteomes" id="UP000705867">
    <property type="component" value="Unassembled WGS sequence"/>
</dbReference>
<evidence type="ECO:0000256" key="1">
    <source>
        <dbReference type="ARBA" id="ARBA00004370"/>
    </source>
</evidence>
<organism evidence="9 10">
    <name type="scientific">Candidatus Nitrobium versatile</name>
    <dbReference type="NCBI Taxonomy" id="2884831"/>
    <lineage>
        <taxon>Bacteria</taxon>
        <taxon>Pseudomonadati</taxon>
        <taxon>Nitrospirota</taxon>
        <taxon>Nitrospiria</taxon>
        <taxon>Nitrospirales</taxon>
        <taxon>Nitrospiraceae</taxon>
        <taxon>Candidatus Nitrobium</taxon>
    </lineage>
</organism>
<evidence type="ECO:0000256" key="5">
    <source>
        <dbReference type="ARBA" id="ARBA00022989"/>
    </source>
</evidence>
<reference evidence="9" key="1">
    <citation type="journal article" date="2021" name="bioRxiv">
        <title>Unraveling nitrogen, sulfur and carbon metabolic pathways and microbial community transcriptional responses to substrate deprivation and toxicity stresses in a bioreactor mimicking anoxic brackish coastal sediment conditions.</title>
        <authorList>
            <person name="Martins P.D."/>
            <person name="Echeveste M.J."/>
            <person name="Arshad A."/>
            <person name="Kurth J."/>
            <person name="Ouboter H."/>
            <person name="Jetten M.S.M."/>
            <person name="Welte C.U."/>
        </authorList>
    </citation>
    <scope>NUCLEOTIDE SEQUENCE</scope>
    <source>
        <strain evidence="9">MAG_39</strain>
    </source>
</reference>
<evidence type="ECO:0000313" key="9">
    <source>
        <dbReference type="EMBL" id="MBZ0157532.1"/>
    </source>
</evidence>
<keyword evidence="7" id="KW-0520">NAD</keyword>
<keyword evidence="3" id="KW-0813">Transport</keyword>